<evidence type="ECO:0000313" key="7">
    <source>
        <dbReference type="EMBL" id="KAL2826662.1"/>
    </source>
</evidence>
<gene>
    <name evidence="7" type="ORF">BDW59DRAFT_179375</name>
</gene>
<dbReference type="PANTHER" id="PTHR42973:SF39">
    <property type="entry name" value="FAD-BINDING PCMH-TYPE DOMAIN-CONTAINING PROTEIN"/>
    <property type="match status" value="1"/>
</dbReference>
<dbReference type="InterPro" id="IPR006094">
    <property type="entry name" value="Oxid_FAD_bind_N"/>
</dbReference>
<dbReference type="SUPFAM" id="SSF56176">
    <property type="entry name" value="FAD-binding/transporter-associated domain-like"/>
    <property type="match status" value="1"/>
</dbReference>
<dbReference type="InterPro" id="IPR016166">
    <property type="entry name" value="FAD-bd_PCMH"/>
</dbReference>
<reference evidence="7 8" key="1">
    <citation type="submission" date="2024-07" db="EMBL/GenBank/DDBJ databases">
        <title>Section-level genome sequencing and comparative genomics of Aspergillus sections Usti and Cavernicolus.</title>
        <authorList>
            <consortium name="Lawrence Berkeley National Laboratory"/>
            <person name="Nybo J.L."/>
            <person name="Vesth T.C."/>
            <person name="Theobald S."/>
            <person name="Frisvad J.C."/>
            <person name="Larsen T.O."/>
            <person name="Kjaerboelling I."/>
            <person name="Rothschild-Mancinelli K."/>
            <person name="Lyhne E.K."/>
            <person name="Kogle M.E."/>
            <person name="Barry K."/>
            <person name="Clum A."/>
            <person name="Na H."/>
            <person name="Ledsgaard L."/>
            <person name="Lin J."/>
            <person name="Lipzen A."/>
            <person name="Kuo A."/>
            <person name="Riley R."/>
            <person name="Mondo S."/>
            <person name="LaButti K."/>
            <person name="Haridas S."/>
            <person name="Pangalinan J."/>
            <person name="Salamov A.A."/>
            <person name="Simmons B.A."/>
            <person name="Magnuson J.K."/>
            <person name="Chen J."/>
            <person name="Drula E."/>
            <person name="Henrissat B."/>
            <person name="Wiebenga A."/>
            <person name="Lubbers R.J."/>
            <person name="Gomes A.C."/>
            <person name="Makela M.R."/>
            <person name="Stajich J."/>
            <person name="Grigoriev I.V."/>
            <person name="Mortensen U.H."/>
            <person name="De vries R.P."/>
            <person name="Baker S.E."/>
            <person name="Andersen M.R."/>
        </authorList>
    </citation>
    <scope>NUCLEOTIDE SEQUENCE [LARGE SCALE GENOMIC DNA]</scope>
    <source>
        <strain evidence="7 8">CBS 600.67</strain>
    </source>
</reference>
<dbReference type="InterPro" id="IPR012951">
    <property type="entry name" value="BBE"/>
</dbReference>
<evidence type="ECO:0000256" key="5">
    <source>
        <dbReference type="ARBA" id="ARBA00023002"/>
    </source>
</evidence>
<accession>A0ABR4IIH7</accession>
<organism evidence="7 8">
    <name type="scientific">Aspergillus cavernicola</name>
    <dbReference type="NCBI Taxonomy" id="176166"/>
    <lineage>
        <taxon>Eukaryota</taxon>
        <taxon>Fungi</taxon>
        <taxon>Dikarya</taxon>
        <taxon>Ascomycota</taxon>
        <taxon>Pezizomycotina</taxon>
        <taxon>Eurotiomycetes</taxon>
        <taxon>Eurotiomycetidae</taxon>
        <taxon>Eurotiales</taxon>
        <taxon>Aspergillaceae</taxon>
        <taxon>Aspergillus</taxon>
        <taxon>Aspergillus subgen. Nidulantes</taxon>
    </lineage>
</organism>
<comment type="caution">
    <text evidence="7">The sequence shown here is derived from an EMBL/GenBank/DDBJ whole genome shotgun (WGS) entry which is preliminary data.</text>
</comment>
<dbReference type="InterPro" id="IPR016169">
    <property type="entry name" value="FAD-bd_PCMH_sub2"/>
</dbReference>
<keyword evidence="4" id="KW-0274">FAD</keyword>
<proteinExistence type="inferred from homology"/>
<evidence type="ECO:0000256" key="2">
    <source>
        <dbReference type="ARBA" id="ARBA00005466"/>
    </source>
</evidence>
<evidence type="ECO:0000256" key="1">
    <source>
        <dbReference type="ARBA" id="ARBA00001974"/>
    </source>
</evidence>
<comment type="similarity">
    <text evidence="2">Belongs to the oxygen-dependent FAD-linked oxidoreductase family.</text>
</comment>
<dbReference type="Pfam" id="PF01565">
    <property type="entry name" value="FAD_binding_4"/>
    <property type="match status" value="1"/>
</dbReference>
<evidence type="ECO:0000256" key="4">
    <source>
        <dbReference type="ARBA" id="ARBA00022827"/>
    </source>
</evidence>
<dbReference type="EMBL" id="JBFXLS010000029">
    <property type="protein sequence ID" value="KAL2826662.1"/>
    <property type="molecule type" value="Genomic_DNA"/>
</dbReference>
<comment type="cofactor">
    <cofactor evidence="1">
        <name>FAD</name>
        <dbReference type="ChEBI" id="CHEBI:57692"/>
    </cofactor>
</comment>
<dbReference type="Proteomes" id="UP001610335">
    <property type="component" value="Unassembled WGS sequence"/>
</dbReference>
<dbReference type="Gene3D" id="3.30.43.10">
    <property type="entry name" value="Uridine Diphospho-n-acetylenolpyruvylglucosamine Reductase, domain 2"/>
    <property type="match status" value="1"/>
</dbReference>
<dbReference type="PROSITE" id="PS51387">
    <property type="entry name" value="FAD_PCMH"/>
    <property type="match status" value="1"/>
</dbReference>
<keyword evidence="8" id="KW-1185">Reference proteome</keyword>
<dbReference type="InterPro" id="IPR016167">
    <property type="entry name" value="FAD-bd_PCMH_sub1"/>
</dbReference>
<keyword evidence="5" id="KW-0560">Oxidoreductase</keyword>
<dbReference type="Gene3D" id="3.40.462.20">
    <property type="match status" value="1"/>
</dbReference>
<sequence>MAPMLNPIGLLTEYLRSNLRSDILTPSDPGYKEIIFRWSETIKNHAAIVVLATSAKDISLTIRACCQWEVPFAVAGGRHTTSNGSSCDKGLVIDLREMRRVCVDPELKCVRVQGGCIWKDVDSALAPHGLAAVGGTVNDTGVGGLALGGGYGWLSGRHGLIIDNLVGVQMVMADGSNRFVSRKDHPELFWALQGAGQCFGVAVEFGLRVHEQRNPVWAGLLGFPLSDLEAVFNFANELVERTDGDSAMMVAISTYPFSNGELAIVAPVFHNGNAESGTSIFQPLLDLNPSINTVSQRPYVEVNQMMNVNGGGRNVSKGAAFTTPLRPEFVRETLVPQMRHLQTLIPDSRKTMIQFEFYKPDAWCKVPVTATAHGHRGYVQNVMIHPHWRNVDDDGVAERWSREVAGLVVHERINHGTAGPITEYGNYDHLSANPVQVYGLNYDGLVEVKKQYDPNNVFNKWYSLVDEQQSL</sequence>
<dbReference type="InterPro" id="IPR036318">
    <property type="entry name" value="FAD-bd_PCMH-like_sf"/>
</dbReference>
<protein>
    <recommendedName>
        <fullName evidence="6">FAD-binding PCMH-type domain-containing protein</fullName>
    </recommendedName>
</protein>
<feature type="domain" description="FAD-binding PCMH-type" evidence="6">
    <location>
        <begin position="42"/>
        <end position="212"/>
    </location>
</feature>
<dbReference type="PANTHER" id="PTHR42973">
    <property type="entry name" value="BINDING OXIDOREDUCTASE, PUTATIVE (AFU_ORTHOLOGUE AFUA_1G17690)-RELATED"/>
    <property type="match status" value="1"/>
</dbReference>
<dbReference type="Gene3D" id="3.30.465.10">
    <property type="match status" value="1"/>
</dbReference>
<evidence type="ECO:0000256" key="3">
    <source>
        <dbReference type="ARBA" id="ARBA00022630"/>
    </source>
</evidence>
<dbReference type="Pfam" id="PF08031">
    <property type="entry name" value="BBE"/>
    <property type="match status" value="1"/>
</dbReference>
<dbReference type="InterPro" id="IPR050416">
    <property type="entry name" value="FAD-linked_Oxidoreductase"/>
</dbReference>
<name>A0ABR4IIH7_9EURO</name>
<evidence type="ECO:0000313" key="8">
    <source>
        <dbReference type="Proteomes" id="UP001610335"/>
    </source>
</evidence>
<keyword evidence="3" id="KW-0285">Flavoprotein</keyword>
<evidence type="ECO:0000259" key="6">
    <source>
        <dbReference type="PROSITE" id="PS51387"/>
    </source>
</evidence>